<evidence type="ECO:0000259" key="6">
    <source>
        <dbReference type="PROSITE" id="PS50043"/>
    </source>
</evidence>
<dbReference type="Gene3D" id="3.40.50.2300">
    <property type="match status" value="1"/>
</dbReference>
<geneLocation type="plasmid" evidence="8 9">
    <name>unnamed1</name>
</geneLocation>
<dbReference type="InterPro" id="IPR001789">
    <property type="entry name" value="Sig_transdc_resp-reg_receiver"/>
</dbReference>
<name>A0A974VYP7_9NOCA</name>
<dbReference type="InterPro" id="IPR011006">
    <property type="entry name" value="CheY-like_superfamily"/>
</dbReference>
<keyword evidence="2" id="KW-0805">Transcription regulation</keyword>
<keyword evidence="3" id="KW-0238">DNA-binding</keyword>
<dbReference type="Pfam" id="PF00072">
    <property type="entry name" value="Response_reg"/>
    <property type="match status" value="1"/>
</dbReference>
<dbReference type="CDD" id="cd06170">
    <property type="entry name" value="LuxR_C_like"/>
    <property type="match status" value="1"/>
</dbReference>
<dbReference type="CDD" id="cd17535">
    <property type="entry name" value="REC_NarL-like"/>
    <property type="match status" value="1"/>
</dbReference>
<dbReference type="PANTHER" id="PTHR43214:SF41">
    <property type="entry name" value="NITRATE_NITRITE RESPONSE REGULATOR PROTEIN NARP"/>
    <property type="match status" value="1"/>
</dbReference>
<organism evidence="8 9">
    <name type="scientific">Rhodococcus pseudokoreensis</name>
    <dbReference type="NCBI Taxonomy" id="2811421"/>
    <lineage>
        <taxon>Bacteria</taxon>
        <taxon>Bacillati</taxon>
        <taxon>Actinomycetota</taxon>
        <taxon>Actinomycetes</taxon>
        <taxon>Mycobacteriales</taxon>
        <taxon>Nocardiaceae</taxon>
        <taxon>Rhodococcus</taxon>
    </lineage>
</organism>
<keyword evidence="1 5" id="KW-0597">Phosphoprotein</keyword>
<dbReference type="PROSITE" id="PS50043">
    <property type="entry name" value="HTH_LUXR_2"/>
    <property type="match status" value="1"/>
</dbReference>
<dbReference type="SMART" id="SM00448">
    <property type="entry name" value="REC"/>
    <property type="match status" value="1"/>
</dbReference>
<accession>A0A974VYP7</accession>
<keyword evidence="4" id="KW-0804">Transcription</keyword>
<evidence type="ECO:0000256" key="1">
    <source>
        <dbReference type="ARBA" id="ARBA00022553"/>
    </source>
</evidence>
<dbReference type="SUPFAM" id="SSF46894">
    <property type="entry name" value="C-terminal effector domain of the bipartite response regulators"/>
    <property type="match status" value="1"/>
</dbReference>
<keyword evidence="8" id="KW-0614">Plasmid</keyword>
<proteinExistence type="predicted"/>
<dbReference type="RefSeq" id="WP_206004778.1">
    <property type="nucleotide sequence ID" value="NZ_CP070618.1"/>
</dbReference>
<gene>
    <name evidence="8" type="ORF">JWS13_04980</name>
</gene>
<evidence type="ECO:0000256" key="2">
    <source>
        <dbReference type="ARBA" id="ARBA00023015"/>
    </source>
</evidence>
<dbReference type="Proteomes" id="UP000662986">
    <property type="component" value="Plasmid unnamed1"/>
</dbReference>
<evidence type="ECO:0000259" key="7">
    <source>
        <dbReference type="PROSITE" id="PS50110"/>
    </source>
</evidence>
<reference evidence="8 9" key="1">
    <citation type="journal article" date="2021" name="Microbiol. Resour. Announc.">
        <title>Complete Genome Sequences of Two Rhodococcus sp. Strains with Large and Linear Chromosomes, Isolated from Apple Rhizosphere.</title>
        <authorList>
            <person name="Benning S."/>
            <person name="Brugnone N."/>
            <person name="Siani R."/>
            <person name="Kublik S."/>
            <person name="Schloter M."/>
            <person name="Rad V."/>
        </authorList>
    </citation>
    <scope>NUCLEOTIDE SEQUENCE [LARGE SCALE GENOMIC DNA]</scope>
    <source>
        <strain evidence="8 9">R79</strain>
    </source>
</reference>
<keyword evidence="9" id="KW-1185">Reference proteome</keyword>
<dbReference type="PANTHER" id="PTHR43214">
    <property type="entry name" value="TWO-COMPONENT RESPONSE REGULATOR"/>
    <property type="match status" value="1"/>
</dbReference>
<dbReference type="PRINTS" id="PR00038">
    <property type="entry name" value="HTHLUXR"/>
</dbReference>
<evidence type="ECO:0000256" key="3">
    <source>
        <dbReference type="ARBA" id="ARBA00023125"/>
    </source>
</evidence>
<dbReference type="InterPro" id="IPR039420">
    <property type="entry name" value="WalR-like"/>
</dbReference>
<feature type="modified residue" description="4-aspartylphosphate" evidence="5">
    <location>
        <position position="54"/>
    </location>
</feature>
<evidence type="ECO:0000313" key="9">
    <source>
        <dbReference type="Proteomes" id="UP000662986"/>
    </source>
</evidence>
<dbReference type="InterPro" id="IPR000792">
    <property type="entry name" value="Tscrpt_reg_LuxR_C"/>
</dbReference>
<dbReference type="EMBL" id="CP070618">
    <property type="protein sequence ID" value="QSE88018.1"/>
    <property type="molecule type" value="Genomic_DNA"/>
</dbReference>
<evidence type="ECO:0000256" key="4">
    <source>
        <dbReference type="ARBA" id="ARBA00023163"/>
    </source>
</evidence>
<feature type="domain" description="HTH luxR-type" evidence="6">
    <location>
        <begin position="142"/>
        <end position="207"/>
    </location>
</feature>
<evidence type="ECO:0000256" key="5">
    <source>
        <dbReference type="PROSITE-ProRule" id="PRU00169"/>
    </source>
</evidence>
<dbReference type="SUPFAM" id="SSF52172">
    <property type="entry name" value="CheY-like"/>
    <property type="match status" value="1"/>
</dbReference>
<protein>
    <submittedName>
        <fullName evidence="8">Response regulator transcription factor</fullName>
    </submittedName>
</protein>
<evidence type="ECO:0000313" key="8">
    <source>
        <dbReference type="EMBL" id="QSE88018.1"/>
    </source>
</evidence>
<dbReference type="InterPro" id="IPR016032">
    <property type="entry name" value="Sig_transdc_resp-reg_C-effctor"/>
</dbReference>
<feature type="domain" description="Response regulatory" evidence="7">
    <location>
        <begin position="3"/>
        <end position="119"/>
    </location>
</feature>
<dbReference type="Pfam" id="PF00196">
    <property type="entry name" value="GerE"/>
    <property type="match status" value="1"/>
</dbReference>
<dbReference type="InterPro" id="IPR058245">
    <property type="entry name" value="NreC/VraR/RcsB-like_REC"/>
</dbReference>
<sequence>MIDLLLVDDHTIFRAGLVRLLEEERDIGTVMQASDGATALNLVRTHHFDAVLLDINLPVRSGLEFLPSFRVAAPQLPVIVLSMYSAQQYALRAYEAGASGYVSKDMDAEVLVAAIHKVVEGGRYITPEVAEKMLEGIGALQGENRHLRLSEREFAVMIEIANGSALTAIAQDMHVSVKTVSTYRSRVLKKLGLDSNAALAQYTLRNRLVD</sequence>
<reference evidence="8 9" key="2">
    <citation type="journal article" date="2022" name="Arch. Microbiol.">
        <title>Rhodococcus pseudokoreensis sp. nov. isolated from the rhizosphere of young M26 apple rootstocks.</title>
        <authorList>
            <person name="Kampfer P."/>
            <person name="Glaeser S.P."/>
            <person name="Blom J."/>
            <person name="Wolf J."/>
            <person name="Benning S."/>
            <person name="Schloter M."/>
            <person name="Neumann-Schaal M."/>
        </authorList>
    </citation>
    <scope>NUCLEOTIDE SEQUENCE [LARGE SCALE GENOMIC DNA]</scope>
    <source>
        <strain evidence="8 9">R79</strain>
    </source>
</reference>
<dbReference type="PROSITE" id="PS50110">
    <property type="entry name" value="RESPONSE_REGULATORY"/>
    <property type="match status" value="1"/>
</dbReference>
<dbReference type="SMART" id="SM00421">
    <property type="entry name" value="HTH_LUXR"/>
    <property type="match status" value="1"/>
</dbReference>